<evidence type="ECO:0000259" key="1">
    <source>
        <dbReference type="Pfam" id="PF06985"/>
    </source>
</evidence>
<organism evidence="2 3">
    <name type="scientific">Gymnopilus dilepis</name>
    <dbReference type="NCBI Taxonomy" id="231916"/>
    <lineage>
        <taxon>Eukaryota</taxon>
        <taxon>Fungi</taxon>
        <taxon>Dikarya</taxon>
        <taxon>Basidiomycota</taxon>
        <taxon>Agaricomycotina</taxon>
        <taxon>Agaricomycetes</taxon>
        <taxon>Agaricomycetidae</taxon>
        <taxon>Agaricales</taxon>
        <taxon>Agaricineae</taxon>
        <taxon>Hymenogastraceae</taxon>
        <taxon>Gymnopilus</taxon>
    </lineage>
</organism>
<comment type="caution">
    <text evidence="2">The sequence shown here is derived from an EMBL/GenBank/DDBJ whole genome shotgun (WGS) entry which is preliminary data.</text>
</comment>
<dbReference type="STRING" id="231916.A0A409WHC2"/>
<evidence type="ECO:0000313" key="3">
    <source>
        <dbReference type="Proteomes" id="UP000284706"/>
    </source>
</evidence>
<sequence>MALCELCRNIPFENPPPLPPPYLKAPVWPYKPTQAEPYHIENRDPGTPSPRTFGYLHHQSQDALRMSASTCVLCELIYQEFRRTVENVPHPTGDYPFFVTSRARRQQGFQVWTLGDSPDIIWRVGAYSYGVNAVGDPLSKVFRGYRISSESSGEVANEMVKSWVDHCVHHHSLCGPRQGANTRLPTRVLDLGTSASSSVRLLETNGTMNDLYTSLSYTWGPKPHPYQTTKSNIAVYKSGINFSGRIPQTIVDAIQVTRLVGIRYLWVDALCIIQDDAADWATESAKMLEYYGNAYLTISAAASDSAYRGIFIPRNPPAFANISYTSESGIIGILSVSAADPGKESSLTDNLSMDGNPIVTRAWTLQERVLSTRNIFYANDQIYYECQEHFLSENGFYATGRQTGTNPSAENLSLYVDMDDKTDSDLRDVWDRLLRIYGEREMYDPDSNKFVAFGGLAEKFATLFSGDLYIAGLWKDQLVEQLFWATDNNPGRIRPSWPNTWPPERYRSPSWSWACMDTGIYMPDARIKLAEKYATYISHEISLVDPKHPYGQVADAYIILRVPNPIRLLHIRDYMEYGLKAHDWSWPEASNSTTISVQYSTRFDYYLSPEQLKDTEAYALVLGRDSVLSQDDIKDVNFLCLLVEKVAGDRYRRMGTIWLDEHAMGLEAGQLGKTRYVDAKLI</sequence>
<proteinExistence type="predicted"/>
<dbReference type="PANTHER" id="PTHR33112:SF16">
    <property type="entry name" value="HETEROKARYON INCOMPATIBILITY DOMAIN-CONTAINING PROTEIN"/>
    <property type="match status" value="1"/>
</dbReference>
<dbReference type="InterPro" id="IPR010730">
    <property type="entry name" value="HET"/>
</dbReference>
<reference evidence="2 3" key="1">
    <citation type="journal article" date="2018" name="Evol. Lett.">
        <title>Horizontal gene cluster transfer increased hallucinogenic mushroom diversity.</title>
        <authorList>
            <person name="Reynolds H.T."/>
            <person name="Vijayakumar V."/>
            <person name="Gluck-Thaler E."/>
            <person name="Korotkin H.B."/>
            <person name="Matheny P.B."/>
            <person name="Slot J.C."/>
        </authorList>
    </citation>
    <scope>NUCLEOTIDE SEQUENCE [LARGE SCALE GENOMIC DNA]</scope>
    <source>
        <strain evidence="2 3">SRW20</strain>
    </source>
</reference>
<dbReference type="OrthoDB" id="3038220at2759"/>
<dbReference type="Proteomes" id="UP000284706">
    <property type="component" value="Unassembled WGS sequence"/>
</dbReference>
<protein>
    <recommendedName>
        <fullName evidence="1">Heterokaryon incompatibility domain-containing protein</fullName>
    </recommendedName>
</protein>
<gene>
    <name evidence="2" type="ORF">CVT26_005166</name>
</gene>
<name>A0A409WHC2_9AGAR</name>
<dbReference type="AlphaFoldDB" id="A0A409WHC2"/>
<dbReference type="InParanoid" id="A0A409WHC2"/>
<dbReference type="Pfam" id="PF06985">
    <property type="entry name" value="HET"/>
    <property type="match status" value="1"/>
</dbReference>
<dbReference type="EMBL" id="NHYE01005070">
    <property type="protein sequence ID" value="PPQ77912.1"/>
    <property type="molecule type" value="Genomic_DNA"/>
</dbReference>
<evidence type="ECO:0000313" key="2">
    <source>
        <dbReference type="EMBL" id="PPQ77912.1"/>
    </source>
</evidence>
<accession>A0A409WHC2</accession>
<keyword evidence="3" id="KW-1185">Reference proteome</keyword>
<dbReference type="PANTHER" id="PTHR33112">
    <property type="entry name" value="DOMAIN PROTEIN, PUTATIVE-RELATED"/>
    <property type="match status" value="1"/>
</dbReference>
<feature type="domain" description="Heterokaryon incompatibility" evidence="1">
    <location>
        <begin position="212"/>
        <end position="367"/>
    </location>
</feature>